<reference evidence="2" key="1">
    <citation type="submission" date="2022-11" db="UniProtKB">
        <authorList>
            <consortium name="WormBaseParasite"/>
        </authorList>
    </citation>
    <scope>IDENTIFICATION</scope>
</reference>
<evidence type="ECO:0000313" key="2">
    <source>
        <dbReference type="WBParaSite" id="JU765_v2.g12927.t1"/>
    </source>
</evidence>
<dbReference type="Proteomes" id="UP000887576">
    <property type="component" value="Unplaced"/>
</dbReference>
<name>A0AC34Q5A9_9BILA</name>
<accession>A0AC34Q5A9</accession>
<evidence type="ECO:0000313" key="1">
    <source>
        <dbReference type="Proteomes" id="UP000887576"/>
    </source>
</evidence>
<protein>
    <submittedName>
        <fullName evidence="2">F-box domain-containing protein</fullName>
    </submittedName>
</protein>
<sequence length="307" mass="35737">MEQIDYFPYMNLPLLVQEMIADEIVENLCFTEQKQFILTSKFCKSLIQQSKLKKRIRIKSFHHCDEEMYCKTYDSNILTFKTADDVVKFLKIVNIVELDLSGEFYQNNEVGLLSPLKNSWFNALEYLETLTITVNVFLVKLIMKILPEFKNLKELNIFNYLEPTNVIEIELNIFNYLEPTNVIEIVDILPKFPSLYCIADMDDELLKLLATKSNKSNPLKNIFFTPFDGFSPDAVENFLNCSTFADLSRITIKVNGPIPEIKEQFGKIDGYKDVKFFDRNDKTIIQVVKKSLKEIMTQGDASQEYIQ</sequence>
<proteinExistence type="predicted"/>
<dbReference type="WBParaSite" id="JU765_v2.g12927.t1">
    <property type="protein sequence ID" value="JU765_v2.g12927.t1"/>
    <property type="gene ID" value="JU765_v2.g12927"/>
</dbReference>
<organism evidence="1 2">
    <name type="scientific">Panagrolaimus sp. JU765</name>
    <dbReference type="NCBI Taxonomy" id="591449"/>
    <lineage>
        <taxon>Eukaryota</taxon>
        <taxon>Metazoa</taxon>
        <taxon>Ecdysozoa</taxon>
        <taxon>Nematoda</taxon>
        <taxon>Chromadorea</taxon>
        <taxon>Rhabditida</taxon>
        <taxon>Tylenchina</taxon>
        <taxon>Panagrolaimomorpha</taxon>
        <taxon>Panagrolaimoidea</taxon>
        <taxon>Panagrolaimidae</taxon>
        <taxon>Panagrolaimus</taxon>
    </lineage>
</organism>